<organism evidence="7 8">
    <name type="scientific">Blastococcus mobilis</name>
    <dbReference type="NCBI Taxonomy" id="1938746"/>
    <lineage>
        <taxon>Bacteria</taxon>
        <taxon>Bacillati</taxon>
        <taxon>Actinomycetota</taxon>
        <taxon>Actinomycetes</taxon>
        <taxon>Geodermatophilales</taxon>
        <taxon>Geodermatophilaceae</taxon>
        <taxon>Blastococcus</taxon>
    </lineage>
</organism>
<dbReference type="SUPFAM" id="SSF53807">
    <property type="entry name" value="Helical backbone' metal receptor"/>
    <property type="match status" value="1"/>
</dbReference>
<keyword evidence="3" id="KW-0813">Transport</keyword>
<feature type="domain" description="Fe/B12 periplasmic-binding" evidence="6">
    <location>
        <begin position="100"/>
        <end position="302"/>
    </location>
</feature>
<sequence length="334" mass="34952">MHRTSRRLLGGLLALGVTVGAGACGSDSAGTEPAASGGWSFTDDLGTTVQLDEAPTRIAGLNDLAASLWNYGIEPVATFGQTSAEDDVAFEGRDLSDVAIVGSAYGEIDLEALAAADPDLIVTTIYPDDSSGEIPADKAGYGFNDMTQQEQVAEIAPIVTIAYRGSAADVIERVVDLAGALGVDTEGGDVAEARADFEAASEKLTEAAAGGVSVLPVFATEADGWWMAKAADDPQLKLYQDLGVNFVDPGGEDYFWHSVGWEEVPNHPSDVLLYSLRFSMSPEEIAAQPTAALLPAVQAGQLHPWKYIGPDYVAQAAYMAELAGYLTEAQQVTG</sequence>
<protein>
    <submittedName>
        <fullName evidence="7">Iron complex transport system substrate-binding protein</fullName>
    </submittedName>
</protein>
<dbReference type="GO" id="GO:1901678">
    <property type="term" value="P:iron coordination entity transport"/>
    <property type="evidence" value="ECO:0007669"/>
    <property type="project" value="UniProtKB-ARBA"/>
</dbReference>
<dbReference type="RefSeq" id="WP_089338709.1">
    <property type="nucleotide sequence ID" value="NZ_FZNO01000036.1"/>
</dbReference>
<dbReference type="PANTHER" id="PTHR30532:SF24">
    <property type="entry name" value="FERRIC ENTEROBACTIN-BINDING PERIPLASMIC PROTEIN FEPB"/>
    <property type="match status" value="1"/>
</dbReference>
<keyword evidence="4 5" id="KW-0732">Signal</keyword>
<feature type="chain" id="PRO_5012444168" evidence="5">
    <location>
        <begin position="24"/>
        <end position="334"/>
    </location>
</feature>
<dbReference type="Pfam" id="PF01497">
    <property type="entry name" value="Peripla_BP_2"/>
    <property type="match status" value="1"/>
</dbReference>
<dbReference type="AlphaFoldDB" id="A0A239A0T3"/>
<evidence type="ECO:0000256" key="2">
    <source>
        <dbReference type="ARBA" id="ARBA00008814"/>
    </source>
</evidence>
<evidence type="ECO:0000256" key="5">
    <source>
        <dbReference type="SAM" id="SignalP"/>
    </source>
</evidence>
<evidence type="ECO:0000256" key="3">
    <source>
        <dbReference type="ARBA" id="ARBA00022448"/>
    </source>
</evidence>
<accession>A0A239A0T3</accession>
<dbReference type="Proteomes" id="UP000198403">
    <property type="component" value="Unassembled WGS sequence"/>
</dbReference>
<keyword evidence="8" id="KW-1185">Reference proteome</keyword>
<evidence type="ECO:0000313" key="7">
    <source>
        <dbReference type="EMBL" id="SNR89296.1"/>
    </source>
</evidence>
<comment type="similarity">
    <text evidence="2">Belongs to the bacterial solute-binding protein 8 family.</text>
</comment>
<dbReference type="GO" id="GO:0030288">
    <property type="term" value="C:outer membrane-bounded periplasmic space"/>
    <property type="evidence" value="ECO:0007669"/>
    <property type="project" value="TreeGrafter"/>
</dbReference>
<evidence type="ECO:0000259" key="6">
    <source>
        <dbReference type="Pfam" id="PF01497"/>
    </source>
</evidence>
<comment type="subcellular location">
    <subcellularLocation>
        <location evidence="1">Cell envelope</location>
    </subcellularLocation>
</comment>
<proteinExistence type="inferred from homology"/>
<dbReference type="Gene3D" id="3.40.50.1980">
    <property type="entry name" value="Nitrogenase molybdenum iron protein domain"/>
    <property type="match status" value="2"/>
</dbReference>
<evidence type="ECO:0000256" key="1">
    <source>
        <dbReference type="ARBA" id="ARBA00004196"/>
    </source>
</evidence>
<dbReference type="InterPro" id="IPR051313">
    <property type="entry name" value="Bact_iron-sidero_bind"/>
</dbReference>
<dbReference type="PANTHER" id="PTHR30532">
    <property type="entry name" value="IRON III DICITRATE-BINDING PERIPLASMIC PROTEIN"/>
    <property type="match status" value="1"/>
</dbReference>
<dbReference type="PROSITE" id="PS51257">
    <property type="entry name" value="PROKAR_LIPOPROTEIN"/>
    <property type="match status" value="1"/>
</dbReference>
<dbReference type="EMBL" id="FZNO01000036">
    <property type="protein sequence ID" value="SNR89296.1"/>
    <property type="molecule type" value="Genomic_DNA"/>
</dbReference>
<dbReference type="OrthoDB" id="7941913at2"/>
<evidence type="ECO:0000313" key="8">
    <source>
        <dbReference type="Proteomes" id="UP000198403"/>
    </source>
</evidence>
<gene>
    <name evidence="7" type="ORF">SAMN06272737_13619</name>
</gene>
<dbReference type="InterPro" id="IPR002491">
    <property type="entry name" value="ABC_transptr_periplasmic_BD"/>
</dbReference>
<evidence type="ECO:0000256" key="4">
    <source>
        <dbReference type="ARBA" id="ARBA00022729"/>
    </source>
</evidence>
<feature type="signal peptide" evidence="5">
    <location>
        <begin position="1"/>
        <end position="23"/>
    </location>
</feature>
<reference evidence="7 8" key="1">
    <citation type="submission" date="2017-06" db="EMBL/GenBank/DDBJ databases">
        <authorList>
            <person name="Kim H.J."/>
            <person name="Triplett B.A."/>
        </authorList>
    </citation>
    <scope>NUCLEOTIDE SEQUENCE [LARGE SCALE GENOMIC DNA]</scope>
    <source>
        <strain evidence="7 8">DSM 44272</strain>
    </source>
</reference>
<name>A0A239A0T3_9ACTN</name>